<protein>
    <submittedName>
        <fullName evidence="2">CaiB/BaiF CoA-transferase family protein</fullName>
    </submittedName>
</protein>
<dbReference type="InterPro" id="IPR023606">
    <property type="entry name" value="CoA-Trfase_III_dom_1_sf"/>
</dbReference>
<keyword evidence="3" id="KW-1185">Reference proteome</keyword>
<dbReference type="PANTHER" id="PTHR48228:SF5">
    <property type="entry name" value="ALPHA-METHYLACYL-COA RACEMASE"/>
    <property type="match status" value="1"/>
</dbReference>
<proteinExistence type="predicted"/>
<dbReference type="InterPro" id="IPR050509">
    <property type="entry name" value="CoA-transferase_III"/>
</dbReference>
<name>A0ABU8XEJ4_9BURK</name>
<evidence type="ECO:0000313" key="2">
    <source>
        <dbReference type="EMBL" id="MEJ8858282.1"/>
    </source>
</evidence>
<dbReference type="SUPFAM" id="SSF89796">
    <property type="entry name" value="CoA-transferase family III (CaiB/BaiF)"/>
    <property type="match status" value="1"/>
</dbReference>
<accession>A0ABU8XEJ4</accession>
<sequence length="359" mass="38377">MAGPLQGLRVIEMAGIGPAPFCAMLLADMGADVIRVERPGTKASPHDILSRGRSILQLDLRAEGATQAMLDAIAKADVLIEGFRPGVMERLGLGPDACHARNPRLVYGRMTGWGQHGPLAHAAGHDINYIAISGALHAIGRNGEAPVPPLNYVGDFGGGAMLLAVGVLGAIYETQRSGKGQVVDAAMTDGAALLSAMMYGFKSEGRWNNNRGENFLDGGAHFYDTYACADGKHVAIGSIEPQFYALLRDRCGLADDPAFDAQMDSARWPLLKLRLADVFRTRTRDEWCALLEGTDACFAPVLDWDEAPAHPHNVARGTFVNVDGVVQPAPAPRFSRTAPDQPDGRAKDDAQAVLQRWGS</sequence>
<dbReference type="PANTHER" id="PTHR48228">
    <property type="entry name" value="SUCCINYL-COA--D-CITRAMALATE COA-TRANSFERASE"/>
    <property type="match status" value="1"/>
</dbReference>
<evidence type="ECO:0000256" key="1">
    <source>
        <dbReference type="SAM" id="MobiDB-lite"/>
    </source>
</evidence>
<dbReference type="Pfam" id="PF02515">
    <property type="entry name" value="CoA_transf_3"/>
    <property type="match status" value="1"/>
</dbReference>
<organism evidence="2 3">
    <name type="scientific">Variovorax robiniae</name>
    <dbReference type="NCBI Taxonomy" id="1836199"/>
    <lineage>
        <taxon>Bacteria</taxon>
        <taxon>Pseudomonadati</taxon>
        <taxon>Pseudomonadota</taxon>
        <taxon>Betaproteobacteria</taxon>
        <taxon>Burkholderiales</taxon>
        <taxon>Comamonadaceae</taxon>
        <taxon>Variovorax</taxon>
    </lineage>
</organism>
<dbReference type="InterPro" id="IPR044855">
    <property type="entry name" value="CoA-Trfase_III_dom3_sf"/>
</dbReference>
<dbReference type="Proteomes" id="UP001367030">
    <property type="component" value="Unassembled WGS sequence"/>
</dbReference>
<evidence type="ECO:0000313" key="3">
    <source>
        <dbReference type="Proteomes" id="UP001367030"/>
    </source>
</evidence>
<dbReference type="EMBL" id="JBBKZS010000015">
    <property type="protein sequence ID" value="MEJ8858282.1"/>
    <property type="molecule type" value="Genomic_DNA"/>
</dbReference>
<reference evidence="2 3" key="1">
    <citation type="submission" date="2024-03" db="EMBL/GenBank/DDBJ databases">
        <title>Novel species of the genus Variovorax.</title>
        <authorList>
            <person name="Liu Q."/>
            <person name="Xin Y.-H."/>
        </authorList>
    </citation>
    <scope>NUCLEOTIDE SEQUENCE [LARGE SCALE GENOMIC DNA]</scope>
    <source>
        <strain evidence="2 3">KACC 18901</strain>
    </source>
</reference>
<dbReference type="Gene3D" id="3.40.50.10540">
    <property type="entry name" value="Crotonobetainyl-coa:carnitine coa-transferase, domain 1"/>
    <property type="match status" value="1"/>
</dbReference>
<comment type="caution">
    <text evidence="2">The sequence shown here is derived from an EMBL/GenBank/DDBJ whole genome shotgun (WGS) entry which is preliminary data.</text>
</comment>
<feature type="region of interest" description="Disordered" evidence="1">
    <location>
        <begin position="330"/>
        <end position="359"/>
    </location>
</feature>
<dbReference type="InterPro" id="IPR003673">
    <property type="entry name" value="CoA-Trfase_fam_III"/>
</dbReference>
<dbReference type="RefSeq" id="WP_340338343.1">
    <property type="nucleotide sequence ID" value="NZ_JBBKZS010000015.1"/>
</dbReference>
<dbReference type="Gene3D" id="3.30.1540.10">
    <property type="entry name" value="formyl-coa transferase, domain 3"/>
    <property type="match status" value="1"/>
</dbReference>
<gene>
    <name evidence="2" type="ORF">WKW79_27185</name>
</gene>